<reference evidence="7 8" key="1">
    <citation type="journal article" date="2022" name="Cell">
        <title>Repeat-based holocentromeres influence genome architecture and karyotype evolution.</title>
        <authorList>
            <person name="Hofstatter P.G."/>
            <person name="Thangavel G."/>
            <person name="Lux T."/>
            <person name="Neumann P."/>
            <person name="Vondrak T."/>
            <person name="Novak P."/>
            <person name="Zhang M."/>
            <person name="Costa L."/>
            <person name="Castellani M."/>
            <person name="Scott A."/>
            <person name="Toegelov H."/>
            <person name="Fuchs J."/>
            <person name="Mata-Sucre Y."/>
            <person name="Dias Y."/>
            <person name="Vanzela A.L.L."/>
            <person name="Huettel B."/>
            <person name="Almeida C.C.S."/>
            <person name="Simkova H."/>
            <person name="Souza G."/>
            <person name="Pedrosa-Harand A."/>
            <person name="Macas J."/>
            <person name="Mayer K.F.X."/>
            <person name="Houben A."/>
            <person name="Marques A."/>
        </authorList>
    </citation>
    <scope>NUCLEOTIDE SEQUENCE [LARGE SCALE GENOMIC DNA]</scope>
    <source>
        <strain evidence="7">RhyTen1mFocal</strain>
    </source>
</reference>
<dbReference type="AlphaFoldDB" id="A0AAD5W9A9"/>
<comment type="caution">
    <text evidence="7">The sequence shown here is derived from an EMBL/GenBank/DDBJ whole genome shotgun (WGS) entry which is preliminary data.</text>
</comment>
<evidence type="ECO:0000256" key="1">
    <source>
        <dbReference type="ARBA" id="ARBA00008894"/>
    </source>
</evidence>
<dbReference type="InterPro" id="IPR027417">
    <property type="entry name" value="P-loop_NTPase"/>
</dbReference>
<evidence type="ECO:0000256" key="3">
    <source>
        <dbReference type="ARBA" id="ARBA00022737"/>
    </source>
</evidence>
<dbReference type="GO" id="GO:0006952">
    <property type="term" value="P:defense response"/>
    <property type="evidence" value="ECO:0007669"/>
    <property type="project" value="UniProtKB-KW"/>
</dbReference>
<evidence type="ECO:0000256" key="2">
    <source>
        <dbReference type="ARBA" id="ARBA00022614"/>
    </source>
</evidence>
<dbReference type="PANTHER" id="PTHR19338:SF73">
    <property type="entry name" value="DISEASE RESISTANCE PROTEIN RGA2-LIKE"/>
    <property type="match status" value="1"/>
</dbReference>
<dbReference type="Gene3D" id="1.20.5.4130">
    <property type="match status" value="1"/>
</dbReference>
<dbReference type="Proteomes" id="UP001210211">
    <property type="component" value="Unassembled WGS sequence"/>
</dbReference>
<dbReference type="SUPFAM" id="SSF52540">
    <property type="entry name" value="P-loop containing nucleoside triphosphate hydrolases"/>
    <property type="match status" value="1"/>
</dbReference>
<dbReference type="EMBL" id="JAMRDG010000002">
    <property type="protein sequence ID" value="KAJ3684565.1"/>
    <property type="molecule type" value="Genomic_DNA"/>
</dbReference>
<dbReference type="PANTHER" id="PTHR19338">
    <property type="entry name" value="TRANSLOCASE OF INNER MITOCHONDRIAL MEMBRANE 13 HOMOLOG"/>
    <property type="match status" value="1"/>
</dbReference>
<sequence length="234" mass="26298">MAEAAVHYVLGKIAEAAYQEALFLYGAGDKVEWAKRELEWVSAFVRDADAKAKQNNGALVKKWVEEVKEVAYMIEDALDEFFVKMGGARSKGALKRVIHMPKALIERHKVGTAIEKIKERLKEIKENRDIYGITSLPSSSGGPARQFVRPFFTPEIDKTEVVGFEDDIKNICEQLRDVSVSRRSVISIVGPGGRGKSTVASKIYKRYTFIFCGSTKYTRIVCIEHTLPYETVQS</sequence>
<evidence type="ECO:0000313" key="7">
    <source>
        <dbReference type="EMBL" id="KAJ3684565.1"/>
    </source>
</evidence>
<evidence type="ECO:0000256" key="5">
    <source>
        <dbReference type="ARBA" id="ARBA00022821"/>
    </source>
</evidence>
<name>A0AAD5W9A9_9POAL</name>
<dbReference type="InterPro" id="IPR041118">
    <property type="entry name" value="Rx_N"/>
</dbReference>
<keyword evidence="8" id="KW-1185">Reference proteome</keyword>
<gene>
    <name evidence="7" type="ORF">LUZ61_013729</name>
</gene>
<keyword evidence="3" id="KW-0677">Repeat</keyword>
<dbReference type="CDD" id="cd14798">
    <property type="entry name" value="RX-CC_like"/>
    <property type="match status" value="1"/>
</dbReference>
<feature type="domain" description="Disease resistance N-terminal" evidence="6">
    <location>
        <begin position="5"/>
        <end position="93"/>
    </location>
</feature>
<keyword evidence="5" id="KW-0611">Plant defense</keyword>
<evidence type="ECO:0000313" key="8">
    <source>
        <dbReference type="Proteomes" id="UP001210211"/>
    </source>
</evidence>
<dbReference type="Pfam" id="PF18052">
    <property type="entry name" value="Rx_N"/>
    <property type="match status" value="1"/>
</dbReference>
<organism evidence="7 8">
    <name type="scientific">Rhynchospora tenuis</name>
    <dbReference type="NCBI Taxonomy" id="198213"/>
    <lineage>
        <taxon>Eukaryota</taxon>
        <taxon>Viridiplantae</taxon>
        <taxon>Streptophyta</taxon>
        <taxon>Embryophyta</taxon>
        <taxon>Tracheophyta</taxon>
        <taxon>Spermatophyta</taxon>
        <taxon>Magnoliopsida</taxon>
        <taxon>Liliopsida</taxon>
        <taxon>Poales</taxon>
        <taxon>Cyperaceae</taxon>
        <taxon>Cyperoideae</taxon>
        <taxon>Rhynchosporeae</taxon>
        <taxon>Rhynchospora</taxon>
    </lineage>
</organism>
<dbReference type="Gene3D" id="3.40.50.300">
    <property type="entry name" value="P-loop containing nucleotide triphosphate hydrolases"/>
    <property type="match status" value="1"/>
</dbReference>
<keyword evidence="4" id="KW-0547">Nucleotide-binding</keyword>
<evidence type="ECO:0000259" key="6">
    <source>
        <dbReference type="Pfam" id="PF18052"/>
    </source>
</evidence>
<dbReference type="GO" id="GO:0000166">
    <property type="term" value="F:nucleotide binding"/>
    <property type="evidence" value="ECO:0007669"/>
    <property type="project" value="UniProtKB-KW"/>
</dbReference>
<keyword evidence="2" id="KW-0433">Leucine-rich repeat</keyword>
<accession>A0AAD5W9A9</accession>
<proteinExistence type="inferred from homology"/>
<evidence type="ECO:0000256" key="4">
    <source>
        <dbReference type="ARBA" id="ARBA00022741"/>
    </source>
</evidence>
<comment type="similarity">
    <text evidence="1">Belongs to the disease resistance NB-LRR family.</text>
</comment>
<dbReference type="InterPro" id="IPR038005">
    <property type="entry name" value="RX-like_CC"/>
</dbReference>
<protein>
    <recommendedName>
        <fullName evidence="6">Disease resistance N-terminal domain-containing protein</fullName>
    </recommendedName>
</protein>